<dbReference type="InterPro" id="IPR025110">
    <property type="entry name" value="AMP-bd_C"/>
</dbReference>
<sequence length="478" mass="52347">MSNSPTNPGFTVPELTTHVKLVKPSLIIAQSDNLPTLAKVGVPRDRIVCIDKHHGYTSIPDLLEEGRRLPVPPEVKLKPGEGKERIAFLNASSGTTGPPKVIKISHYAVIANVLLTAVHNKIHLDYAPWSERRYRAGDSCLAVLPLYHIYGLDLVLSVHVQNLPFAECLMKVFAPLVLKISVVVVPKFSFQKMLTSIARYRITHLMIVPPQGVLLCKATDADLSSLRLILCASSALPRELYDTLVKTFPHMHIGQAFGATEVTGVTSMCPIDDKHNPSCGTLIPGVIGKVVKPDGTLARTGEEGELLIQTMSPASGYVDNEAATRETFLDDGWIRSGDIVRIDAAGNIDIVDRVKEMLKVRGYQVAPAELENTILESPLADDVCVVGIPDLYSGELPLAFVVPSQRGKDMIRNGEGDKVKKGIMQHVSLNKSRFKHLARVEFMENISRSPSGKLVRRDLREYAKKLVAQEAAQVSAKL</sequence>
<evidence type="ECO:0000313" key="3">
    <source>
        <dbReference type="EMBL" id="KAL0574613.1"/>
    </source>
</evidence>
<dbReference type="Gene3D" id="3.30.300.30">
    <property type="match status" value="1"/>
</dbReference>
<organism evidence="3 4">
    <name type="scientific">Marasmius crinis-equi</name>
    <dbReference type="NCBI Taxonomy" id="585013"/>
    <lineage>
        <taxon>Eukaryota</taxon>
        <taxon>Fungi</taxon>
        <taxon>Dikarya</taxon>
        <taxon>Basidiomycota</taxon>
        <taxon>Agaricomycotina</taxon>
        <taxon>Agaricomycetes</taxon>
        <taxon>Agaricomycetidae</taxon>
        <taxon>Agaricales</taxon>
        <taxon>Marasmiineae</taxon>
        <taxon>Marasmiaceae</taxon>
        <taxon>Marasmius</taxon>
    </lineage>
</organism>
<evidence type="ECO:0000313" key="4">
    <source>
        <dbReference type="Proteomes" id="UP001465976"/>
    </source>
</evidence>
<dbReference type="SUPFAM" id="SSF56801">
    <property type="entry name" value="Acetyl-CoA synthetase-like"/>
    <property type="match status" value="1"/>
</dbReference>
<dbReference type="Gene3D" id="3.40.50.980">
    <property type="match status" value="2"/>
</dbReference>
<dbReference type="EMBL" id="JBAHYK010000381">
    <property type="protein sequence ID" value="KAL0574613.1"/>
    <property type="molecule type" value="Genomic_DNA"/>
</dbReference>
<dbReference type="Pfam" id="PF00501">
    <property type="entry name" value="AMP-binding"/>
    <property type="match status" value="2"/>
</dbReference>
<reference evidence="3 4" key="1">
    <citation type="submission" date="2024-02" db="EMBL/GenBank/DDBJ databases">
        <title>A draft genome for the cacao thread blight pathogen Marasmius crinis-equi.</title>
        <authorList>
            <person name="Cohen S.P."/>
            <person name="Baruah I.K."/>
            <person name="Amoako-Attah I."/>
            <person name="Bukari Y."/>
            <person name="Meinhardt L.W."/>
            <person name="Bailey B.A."/>
        </authorList>
    </citation>
    <scope>NUCLEOTIDE SEQUENCE [LARGE SCALE GENOMIC DNA]</scope>
    <source>
        <strain evidence="3 4">GH-76</strain>
    </source>
</reference>
<dbReference type="PANTHER" id="PTHR24096">
    <property type="entry name" value="LONG-CHAIN-FATTY-ACID--COA LIGASE"/>
    <property type="match status" value="1"/>
</dbReference>
<dbReference type="Gene3D" id="2.30.38.10">
    <property type="entry name" value="Luciferase, Domain 3"/>
    <property type="match status" value="1"/>
</dbReference>
<name>A0ABR3FHH6_9AGAR</name>
<evidence type="ECO:0000259" key="2">
    <source>
        <dbReference type="Pfam" id="PF13193"/>
    </source>
</evidence>
<gene>
    <name evidence="3" type="ORF">V5O48_007339</name>
</gene>
<dbReference type="PROSITE" id="PS00455">
    <property type="entry name" value="AMP_BINDING"/>
    <property type="match status" value="1"/>
</dbReference>
<feature type="domain" description="AMP-binding enzyme C-terminal" evidence="2">
    <location>
        <begin position="369"/>
        <end position="453"/>
    </location>
</feature>
<keyword evidence="4" id="KW-1185">Reference proteome</keyword>
<dbReference type="Proteomes" id="UP001465976">
    <property type="component" value="Unassembled WGS sequence"/>
</dbReference>
<dbReference type="Pfam" id="PF13193">
    <property type="entry name" value="AMP-binding_C"/>
    <property type="match status" value="1"/>
</dbReference>
<dbReference type="InterPro" id="IPR045851">
    <property type="entry name" value="AMP-bd_C_sf"/>
</dbReference>
<dbReference type="PANTHER" id="PTHR24096:SF422">
    <property type="entry name" value="BCDNA.GH02901"/>
    <property type="match status" value="1"/>
</dbReference>
<feature type="domain" description="AMP-dependent synthetase/ligase" evidence="1">
    <location>
        <begin position="167"/>
        <end position="317"/>
    </location>
</feature>
<feature type="domain" description="AMP-dependent synthetase/ligase" evidence="1">
    <location>
        <begin position="4"/>
        <end position="155"/>
    </location>
</feature>
<evidence type="ECO:0000259" key="1">
    <source>
        <dbReference type="Pfam" id="PF00501"/>
    </source>
</evidence>
<protein>
    <submittedName>
        <fullName evidence="3">Uncharacterized protein</fullName>
    </submittedName>
</protein>
<comment type="caution">
    <text evidence="3">The sequence shown here is derived from an EMBL/GenBank/DDBJ whole genome shotgun (WGS) entry which is preliminary data.</text>
</comment>
<proteinExistence type="predicted"/>
<dbReference type="InterPro" id="IPR020845">
    <property type="entry name" value="AMP-binding_CS"/>
</dbReference>
<accession>A0ABR3FHH6</accession>
<dbReference type="InterPro" id="IPR000873">
    <property type="entry name" value="AMP-dep_synth/lig_dom"/>
</dbReference>